<dbReference type="EC" id="1.1.1.370" evidence="5"/>
<dbReference type="PANTHER" id="PTHR42840:SF3">
    <property type="entry name" value="BINDING ROSSMANN FOLD OXIDOREDUCTASE, PUTATIVE (AFU_ORTHOLOGUE AFUA_2G10240)-RELATED"/>
    <property type="match status" value="1"/>
</dbReference>
<evidence type="ECO:0000313" key="6">
    <source>
        <dbReference type="Proteomes" id="UP000251995"/>
    </source>
</evidence>
<dbReference type="AlphaFoldDB" id="A0A344UTE7"/>
<comment type="similarity">
    <text evidence="1">Belongs to the Gfo/Idh/MocA family.</text>
</comment>
<dbReference type="OrthoDB" id="256869at2"/>
<gene>
    <name evidence="5" type="primary">iolX_2</name>
    <name evidence="5" type="ORF">JS278_01370</name>
</gene>
<dbReference type="Gene3D" id="3.30.360.10">
    <property type="entry name" value="Dihydrodipicolinate Reductase, domain 2"/>
    <property type="match status" value="1"/>
</dbReference>
<dbReference type="PANTHER" id="PTHR42840">
    <property type="entry name" value="NAD(P)-BINDING ROSSMANN-FOLD SUPERFAMILY PROTEIN-RELATED"/>
    <property type="match status" value="1"/>
</dbReference>
<dbReference type="Gene3D" id="3.40.50.720">
    <property type="entry name" value="NAD(P)-binding Rossmann-like Domain"/>
    <property type="match status" value="1"/>
</dbReference>
<feature type="domain" description="Gfo/Idh/MocA-like oxidoreductase N-terminal" evidence="3">
    <location>
        <begin position="3"/>
        <end position="123"/>
    </location>
</feature>
<sequence length="337" mass="35239">MTRVAVVGAGRIGRHHARLLAAGEVAGAELVALADPFAPDLDELAAGLGVSRTVRDPLELAGDDGVDAVVITAPAKLHPELIEAFAGAGQHIFTEKPLGVDVASAARAAADAEKAGIMFQVGFNRRFAESWVNAKKAVEAGVVGSVQRVHSLTRDPGPFGADPARIAAGTVFNETLIHDFDTICWLNAGSEPVEVYAVADALVRPDFRDRGFQDSAVVVIRFDNGAIATAEASFCAMYGYDLRGEVFGSAGMVQMGDPTNTAARVFDATGMHAETAGTDESRYHGAYRGEFQAFADRIGGADVAVPGAVDGLRAQWIAAASIRSAAEHRPVGIDEVK</sequence>
<dbReference type="EMBL" id="CP025198">
    <property type="protein sequence ID" value="AXE38545.1"/>
    <property type="molecule type" value="Genomic_DNA"/>
</dbReference>
<dbReference type="Pfam" id="PF01408">
    <property type="entry name" value="GFO_IDH_MocA"/>
    <property type="match status" value="1"/>
</dbReference>
<dbReference type="InterPro" id="IPR055170">
    <property type="entry name" value="GFO_IDH_MocA-like_dom"/>
</dbReference>
<accession>A0A344UTE7</accession>
<dbReference type="InterPro" id="IPR036291">
    <property type="entry name" value="NAD(P)-bd_dom_sf"/>
</dbReference>
<dbReference type="GO" id="GO:0000166">
    <property type="term" value="F:nucleotide binding"/>
    <property type="evidence" value="ECO:0007669"/>
    <property type="project" value="InterPro"/>
</dbReference>
<name>A0A344UTE7_9ACTN</name>
<dbReference type="GO" id="GO:0016491">
    <property type="term" value="F:oxidoreductase activity"/>
    <property type="evidence" value="ECO:0007669"/>
    <property type="project" value="UniProtKB-KW"/>
</dbReference>
<proteinExistence type="inferred from homology"/>
<dbReference type="InterPro" id="IPR000683">
    <property type="entry name" value="Gfo/Idh/MocA-like_OxRdtase_N"/>
</dbReference>
<organism evidence="5 6">
    <name type="scientific">Acidipropionibacterium virtanenii</name>
    <dbReference type="NCBI Taxonomy" id="2057246"/>
    <lineage>
        <taxon>Bacteria</taxon>
        <taxon>Bacillati</taxon>
        <taxon>Actinomycetota</taxon>
        <taxon>Actinomycetes</taxon>
        <taxon>Propionibacteriales</taxon>
        <taxon>Propionibacteriaceae</taxon>
        <taxon>Acidipropionibacterium</taxon>
    </lineage>
</organism>
<feature type="domain" description="GFO/IDH/MocA-like oxidoreductase" evidence="4">
    <location>
        <begin position="132"/>
        <end position="253"/>
    </location>
</feature>
<dbReference type="Pfam" id="PF22725">
    <property type="entry name" value="GFO_IDH_MocA_C3"/>
    <property type="match status" value="1"/>
</dbReference>
<evidence type="ECO:0000259" key="4">
    <source>
        <dbReference type="Pfam" id="PF22725"/>
    </source>
</evidence>
<protein>
    <submittedName>
        <fullName evidence="5">Scyllo-inositol 2-dehydrogenase (NAD(+))</fullName>
        <ecNumber evidence="5">1.1.1.370</ecNumber>
    </submittedName>
</protein>
<dbReference type="SUPFAM" id="SSF55347">
    <property type="entry name" value="Glyceraldehyde-3-phosphate dehydrogenase-like, C-terminal domain"/>
    <property type="match status" value="1"/>
</dbReference>
<dbReference type="RefSeq" id="WP_114044534.1">
    <property type="nucleotide sequence ID" value="NZ_CP025198.1"/>
</dbReference>
<evidence type="ECO:0000256" key="2">
    <source>
        <dbReference type="ARBA" id="ARBA00023002"/>
    </source>
</evidence>
<reference evidence="5 6" key="1">
    <citation type="submission" date="2017-12" db="EMBL/GenBank/DDBJ databases">
        <title>The whole genome sequence of the Acidipropionibacterium virtanenii sp. nov. type strain JS278.</title>
        <authorList>
            <person name="Laine P."/>
            <person name="Deptula P."/>
            <person name="Varmanen P."/>
            <person name="Auvinen P."/>
        </authorList>
    </citation>
    <scope>NUCLEOTIDE SEQUENCE [LARGE SCALE GENOMIC DNA]</scope>
    <source>
        <strain evidence="5 6">JS278</strain>
    </source>
</reference>
<keyword evidence="6" id="KW-1185">Reference proteome</keyword>
<evidence type="ECO:0000259" key="3">
    <source>
        <dbReference type="Pfam" id="PF01408"/>
    </source>
</evidence>
<dbReference type="KEGG" id="acij:JS278_01370"/>
<keyword evidence="2 5" id="KW-0560">Oxidoreductase</keyword>
<evidence type="ECO:0000313" key="5">
    <source>
        <dbReference type="EMBL" id="AXE38545.1"/>
    </source>
</evidence>
<dbReference type="SUPFAM" id="SSF51735">
    <property type="entry name" value="NAD(P)-binding Rossmann-fold domains"/>
    <property type="match status" value="1"/>
</dbReference>
<dbReference type="Proteomes" id="UP000251995">
    <property type="component" value="Chromosome"/>
</dbReference>
<evidence type="ECO:0000256" key="1">
    <source>
        <dbReference type="ARBA" id="ARBA00010928"/>
    </source>
</evidence>